<dbReference type="Proteomes" id="UP000280759">
    <property type="component" value="Unassembled WGS sequence"/>
</dbReference>
<keyword evidence="2" id="KW-1185">Reference proteome</keyword>
<organism evidence="1 2">
    <name type="scientific">Streptococcus canis</name>
    <dbReference type="NCBI Taxonomy" id="1329"/>
    <lineage>
        <taxon>Bacteria</taxon>
        <taxon>Bacillati</taxon>
        <taxon>Bacillota</taxon>
        <taxon>Bacilli</taxon>
        <taxon>Lactobacillales</taxon>
        <taxon>Streptococcaceae</taxon>
        <taxon>Streptococcus</taxon>
    </lineage>
</organism>
<reference evidence="1 2" key="1">
    <citation type="submission" date="2018-10" db="EMBL/GenBank/DDBJ databases">
        <authorList>
            <consortium name="Molecular Microbiology and Infection Unit (UMMI)"/>
            <person name="Machado M."/>
        </authorList>
    </citation>
    <scope>NUCLEOTIDE SEQUENCE [LARGE SCALE GENOMIC DNA]</scope>
    <source>
        <strain evidence="1">FMV2238.02</strain>
    </source>
</reference>
<evidence type="ECO:0000313" key="2">
    <source>
        <dbReference type="Proteomes" id="UP000280759"/>
    </source>
</evidence>
<sequence>MRATPNSLDHLRMIQSRALVSQAEIEKLNLSYRSHVQNIGW</sequence>
<dbReference type="EMBL" id="UXEP01000016">
    <property type="protein sequence ID" value="VDC42776.1"/>
    <property type="molecule type" value="Genomic_DNA"/>
</dbReference>
<proteinExistence type="predicted"/>
<accession>A0A3P5Y4M1</accession>
<dbReference type="AlphaFoldDB" id="A0A3P5Y4M1"/>
<gene>
    <name evidence="1" type="ORF">FMV2238Y02_12470</name>
</gene>
<name>A0A3P5Y4M1_STRCB</name>
<evidence type="ECO:0000313" key="1">
    <source>
        <dbReference type="EMBL" id="VDC42776.1"/>
    </source>
</evidence>
<protein>
    <submittedName>
        <fullName evidence="1">Uncharacterized protein</fullName>
    </submittedName>
</protein>